<dbReference type="InterPro" id="IPR057326">
    <property type="entry name" value="KR_dom"/>
</dbReference>
<dbReference type="Proteomes" id="UP001183615">
    <property type="component" value="Unassembled WGS sequence"/>
</dbReference>
<dbReference type="Pfam" id="PF00550">
    <property type="entry name" value="PP-binding"/>
    <property type="match status" value="1"/>
</dbReference>
<dbReference type="PROSITE" id="PS50075">
    <property type="entry name" value="CARRIER"/>
    <property type="match status" value="1"/>
</dbReference>
<dbReference type="PANTHER" id="PTHR43775">
    <property type="entry name" value="FATTY ACID SYNTHASE"/>
    <property type="match status" value="1"/>
</dbReference>
<keyword evidence="3" id="KW-0808">Transferase</keyword>
<keyword evidence="1" id="KW-0596">Phosphopantetheine</keyword>
<evidence type="ECO:0000256" key="1">
    <source>
        <dbReference type="ARBA" id="ARBA00022450"/>
    </source>
</evidence>
<dbReference type="Gene3D" id="6.10.140.1830">
    <property type="match status" value="1"/>
</dbReference>
<feature type="non-terminal residue" evidence="6">
    <location>
        <position position="1"/>
    </location>
</feature>
<name>A0ABU2SEJ4_9ACTN</name>
<evidence type="ECO:0000256" key="3">
    <source>
        <dbReference type="ARBA" id="ARBA00022679"/>
    </source>
</evidence>
<dbReference type="PANTHER" id="PTHR43775:SF51">
    <property type="entry name" value="INACTIVE PHENOLPHTHIOCEROL SYNTHESIS POLYKETIDE SYNTHASE TYPE I PKS1-RELATED"/>
    <property type="match status" value="1"/>
</dbReference>
<dbReference type="InterPro" id="IPR020806">
    <property type="entry name" value="PKS_PP-bd"/>
</dbReference>
<dbReference type="InterPro" id="IPR013968">
    <property type="entry name" value="PKS_KR"/>
</dbReference>
<keyword evidence="2" id="KW-0597">Phosphoprotein</keyword>
<feature type="domain" description="Carrier" evidence="5">
    <location>
        <begin position="549"/>
        <end position="625"/>
    </location>
</feature>
<dbReference type="SUPFAM" id="SSF51735">
    <property type="entry name" value="NAD(P)-binding Rossmann-fold domains"/>
    <property type="match status" value="2"/>
</dbReference>
<evidence type="ECO:0000256" key="2">
    <source>
        <dbReference type="ARBA" id="ARBA00022553"/>
    </source>
</evidence>
<evidence type="ECO:0000259" key="5">
    <source>
        <dbReference type="PROSITE" id="PS50075"/>
    </source>
</evidence>
<dbReference type="RefSeq" id="WP_311621501.1">
    <property type="nucleotide sequence ID" value="NZ_JAVREV010000038.1"/>
</dbReference>
<evidence type="ECO:0000313" key="6">
    <source>
        <dbReference type="EMBL" id="MDT0447392.1"/>
    </source>
</evidence>
<dbReference type="InterPro" id="IPR050091">
    <property type="entry name" value="PKS_NRPS_Biosynth_Enz"/>
</dbReference>
<dbReference type="PROSITE" id="PS00012">
    <property type="entry name" value="PHOSPHOPANTETHEINE"/>
    <property type="match status" value="1"/>
</dbReference>
<dbReference type="SMART" id="SM00822">
    <property type="entry name" value="PKS_KR"/>
    <property type="match status" value="1"/>
</dbReference>
<dbReference type="SMART" id="SM01294">
    <property type="entry name" value="PKS_PP_betabranch"/>
    <property type="match status" value="1"/>
</dbReference>
<dbReference type="InterPro" id="IPR009081">
    <property type="entry name" value="PP-bd_ACP"/>
</dbReference>
<dbReference type="Gene3D" id="3.40.50.720">
    <property type="entry name" value="NAD(P)-binding Rossmann-like Domain"/>
    <property type="match status" value="1"/>
</dbReference>
<dbReference type="Pfam" id="PF08659">
    <property type="entry name" value="KR"/>
    <property type="match status" value="1"/>
</dbReference>
<organism evidence="6 7">
    <name type="scientific">Streptomyces johnsoniae</name>
    <dbReference type="NCBI Taxonomy" id="3075532"/>
    <lineage>
        <taxon>Bacteria</taxon>
        <taxon>Bacillati</taxon>
        <taxon>Actinomycetota</taxon>
        <taxon>Actinomycetes</taxon>
        <taxon>Kitasatosporales</taxon>
        <taxon>Streptomycetaceae</taxon>
        <taxon>Streptomyces</taxon>
    </lineage>
</organism>
<dbReference type="InterPro" id="IPR036736">
    <property type="entry name" value="ACP-like_sf"/>
</dbReference>
<reference evidence="7" key="1">
    <citation type="submission" date="2023-07" db="EMBL/GenBank/DDBJ databases">
        <title>30 novel species of actinomycetes from the DSMZ collection.</title>
        <authorList>
            <person name="Nouioui I."/>
        </authorList>
    </citation>
    <scope>NUCLEOTIDE SEQUENCE [LARGE SCALE GENOMIC DNA]</scope>
    <source>
        <strain evidence="7">DSM 41886</strain>
    </source>
</reference>
<dbReference type="InterPro" id="IPR036291">
    <property type="entry name" value="NAD(P)-bd_dom_sf"/>
</dbReference>
<protein>
    <submittedName>
        <fullName evidence="6">SDR family NAD(P)-dependent oxidoreductase</fullName>
    </submittedName>
</protein>
<accession>A0ABU2SEJ4</accession>
<dbReference type="InterPro" id="IPR041618">
    <property type="entry name" value="PKS_DE"/>
</dbReference>
<keyword evidence="7" id="KW-1185">Reference proteome</keyword>
<dbReference type="SMART" id="SM00823">
    <property type="entry name" value="PKS_PP"/>
    <property type="match status" value="1"/>
</dbReference>
<gene>
    <name evidence="6" type="ORF">RM779_33065</name>
</gene>
<dbReference type="Pfam" id="PF18369">
    <property type="entry name" value="PKS_DE"/>
    <property type="match status" value="1"/>
</dbReference>
<proteinExistence type="predicted"/>
<comment type="caution">
    <text evidence="6">The sequence shown here is derived from an EMBL/GenBank/DDBJ whole genome shotgun (WGS) entry which is preliminary data.</text>
</comment>
<evidence type="ECO:0000313" key="7">
    <source>
        <dbReference type="Proteomes" id="UP001183615"/>
    </source>
</evidence>
<dbReference type="EMBL" id="JAVREV010000038">
    <property type="protein sequence ID" value="MDT0447392.1"/>
    <property type="molecule type" value="Genomic_DNA"/>
</dbReference>
<dbReference type="SUPFAM" id="SSF47336">
    <property type="entry name" value="ACP-like"/>
    <property type="match status" value="1"/>
</dbReference>
<evidence type="ECO:0000256" key="4">
    <source>
        <dbReference type="ARBA" id="ARBA00023268"/>
    </source>
</evidence>
<keyword evidence="4" id="KW-0511">Multifunctional enzyme</keyword>
<dbReference type="CDD" id="cd08952">
    <property type="entry name" value="KR_1_SDR_x"/>
    <property type="match status" value="1"/>
</dbReference>
<dbReference type="Gene3D" id="1.10.1200.10">
    <property type="entry name" value="ACP-like"/>
    <property type="match status" value="1"/>
</dbReference>
<sequence length="710" mass="76340">NEDPGALADTLQIDDERLREVLPALSTWRRRHREQSHADSYRYQAVWRQVSESDAAVLSGTWLVVTPVGVGDEDAASLLRALSDRGATPERLDVTLEDVNRAKLDLRLDEIVGAGADLSGVVCLWPIDDTPHPDLPGHNVGSAGTLALVQALHGLRIEAPLWVLTRGAVTTTGSDHLTSPEQAQVWGWGRVAALELPSHWGGLIDVPERLDGRALRRLCQALGDPNGEDQLAIRPAGLLARRIVRAPLSHRTPSRRWTPRGTVLVTGGTGSIGSHLARWVARNGAEHVVLISRSGRNALGAPQLEAALTELGARVTIAACDVTDREALTALVRQVEAEGPPVRAVLHTAAYTELETLADIEPASFAEVCRAKVLGAQHLDELFDQDTLDAFVLFSAIASFWGSGEHGAYAAANAQLDALAEARRARGRTATSVSWGVWDAANDWDERNSEIRALKSEKSGRHGLPLLETGLAFSALQQSLDHDETMVAIADVDWEQFTTLFTMARPSRLISEIPEAQQALTGPAPAGEPGEQGQLAHRLAGATRAEQEHLLLDLVRSQAAQVLGHGASGEAIETDRTFRDMGFDSLTAVELRNRLNTVTGLRLPATLVFDHPNAVALAVGLCGQLVPDQDAEEQAVLDQLAQLESALSALSPDSESRAQVAKRLRNLLWSWDEAKPGDAQPGGEDVGEIDIASASADELFGLIDKRLGRS</sequence>
<dbReference type="InterPro" id="IPR006162">
    <property type="entry name" value="Ppantetheine_attach_site"/>
</dbReference>